<feature type="transmembrane region" description="Helical" evidence="6">
    <location>
        <begin position="546"/>
        <end position="565"/>
    </location>
</feature>
<feature type="transmembrane region" description="Helical" evidence="6">
    <location>
        <begin position="639"/>
        <end position="662"/>
    </location>
</feature>
<feature type="transmembrane region" description="Helical" evidence="6">
    <location>
        <begin position="571"/>
        <end position="593"/>
    </location>
</feature>
<dbReference type="Proteomes" id="UP000821853">
    <property type="component" value="Chromosome 4"/>
</dbReference>
<feature type="transmembrane region" description="Helical" evidence="6">
    <location>
        <begin position="699"/>
        <end position="717"/>
    </location>
</feature>
<name>A0A9J6GHK3_HAELO</name>
<dbReference type="GO" id="GO:0020037">
    <property type="term" value="F:heme binding"/>
    <property type="evidence" value="ECO:0007669"/>
    <property type="project" value="TreeGrafter"/>
</dbReference>
<dbReference type="OrthoDB" id="6412155at2759"/>
<keyword evidence="2 6" id="KW-0812">Transmembrane</keyword>
<feature type="region of interest" description="Disordered" evidence="5">
    <location>
        <begin position="209"/>
        <end position="458"/>
    </location>
</feature>
<feature type="compositionally biased region" description="Low complexity" evidence="5">
    <location>
        <begin position="286"/>
        <end position="295"/>
    </location>
</feature>
<dbReference type="PANTHER" id="PTHR10924:SF4">
    <property type="entry name" value="GH15861P"/>
    <property type="match status" value="1"/>
</dbReference>
<dbReference type="AlphaFoldDB" id="A0A9J6GHK3"/>
<feature type="transmembrane region" description="Helical" evidence="6">
    <location>
        <begin position="768"/>
        <end position="785"/>
    </location>
</feature>
<dbReference type="GO" id="GO:0016020">
    <property type="term" value="C:membrane"/>
    <property type="evidence" value="ECO:0007669"/>
    <property type="project" value="UniProtKB-SubCell"/>
</dbReference>
<dbReference type="OMA" id="IDQESAC"/>
<feature type="compositionally biased region" description="Basic residues" evidence="5">
    <location>
        <begin position="908"/>
        <end position="920"/>
    </location>
</feature>
<feature type="region of interest" description="Disordered" evidence="5">
    <location>
        <begin position="887"/>
        <end position="920"/>
    </location>
</feature>
<feature type="compositionally biased region" description="Basic and acidic residues" evidence="5">
    <location>
        <begin position="115"/>
        <end position="125"/>
    </location>
</feature>
<accession>A0A9J6GHK3</accession>
<feature type="transmembrane region" description="Helical" evidence="6">
    <location>
        <begin position="479"/>
        <end position="497"/>
    </location>
</feature>
<comment type="caution">
    <text evidence="8">The sequence shown here is derived from an EMBL/GenBank/DDBJ whole genome shotgun (WGS) entry which is preliminary data.</text>
</comment>
<dbReference type="EMBL" id="JABSTR010000006">
    <property type="protein sequence ID" value="KAH9374289.1"/>
    <property type="molecule type" value="Genomic_DNA"/>
</dbReference>
<evidence type="ECO:0000256" key="2">
    <source>
        <dbReference type="ARBA" id="ARBA00022692"/>
    </source>
</evidence>
<dbReference type="InterPro" id="IPR049680">
    <property type="entry name" value="FLVCR1-2_SLC49-like"/>
</dbReference>
<comment type="subcellular location">
    <subcellularLocation>
        <location evidence="1">Membrane</location>
        <topology evidence="1">Multi-pass membrane protein</topology>
    </subcellularLocation>
</comment>
<dbReference type="PANTHER" id="PTHR10924">
    <property type="entry name" value="MAJOR FACILITATOR SUPERFAMILY PROTEIN-RELATED"/>
    <property type="match status" value="1"/>
</dbReference>
<evidence type="ECO:0000259" key="7">
    <source>
        <dbReference type="PROSITE" id="PS50850"/>
    </source>
</evidence>
<organism evidence="8 9">
    <name type="scientific">Haemaphysalis longicornis</name>
    <name type="common">Bush tick</name>
    <dbReference type="NCBI Taxonomy" id="44386"/>
    <lineage>
        <taxon>Eukaryota</taxon>
        <taxon>Metazoa</taxon>
        <taxon>Ecdysozoa</taxon>
        <taxon>Arthropoda</taxon>
        <taxon>Chelicerata</taxon>
        <taxon>Arachnida</taxon>
        <taxon>Acari</taxon>
        <taxon>Parasitiformes</taxon>
        <taxon>Ixodida</taxon>
        <taxon>Ixodoidea</taxon>
        <taxon>Ixodidae</taxon>
        <taxon>Haemaphysalinae</taxon>
        <taxon>Haemaphysalis</taxon>
    </lineage>
</organism>
<dbReference type="VEuPathDB" id="VectorBase:HLOH_046527"/>
<feature type="compositionally biased region" description="Basic and acidic residues" evidence="5">
    <location>
        <begin position="395"/>
        <end position="408"/>
    </location>
</feature>
<dbReference type="GO" id="GO:0015232">
    <property type="term" value="F:heme transmembrane transporter activity"/>
    <property type="evidence" value="ECO:0007669"/>
    <property type="project" value="TreeGrafter"/>
</dbReference>
<dbReference type="InterPro" id="IPR020846">
    <property type="entry name" value="MFS_dom"/>
</dbReference>
<reference evidence="8 9" key="1">
    <citation type="journal article" date="2020" name="Cell">
        <title>Large-Scale Comparative Analyses of Tick Genomes Elucidate Their Genetic Diversity and Vector Capacities.</title>
        <authorList>
            <consortium name="Tick Genome and Microbiome Consortium (TIGMIC)"/>
            <person name="Jia N."/>
            <person name="Wang J."/>
            <person name="Shi W."/>
            <person name="Du L."/>
            <person name="Sun Y."/>
            <person name="Zhan W."/>
            <person name="Jiang J.F."/>
            <person name="Wang Q."/>
            <person name="Zhang B."/>
            <person name="Ji P."/>
            <person name="Bell-Sakyi L."/>
            <person name="Cui X.M."/>
            <person name="Yuan T.T."/>
            <person name="Jiang B.G."/>
            <person name="Yang W.F."/>
            <person name="Lam T.T."/>
            <person name="Chang Q.C."/>
            <person name="Ding S.J."/>
            <person name="Wang X.J."/>
            <person name="Zhu J.G."/>
            <person name="Ruan X.D."/>
            <person name="Zhao L."/>
            <person name="Wei J.T."/>
            <person name="Ye R.Z."/>
            <person name="Que T.C."/>
            <person name="Du C.H."/>
            <person name="Zhou Y.H."/>
            <person name="Cheng J.X."/>
            <person name="Dai P.F."/>
            <person name="Guo W.B."/>
            <person name="Han X.H."/>
            <person name="Huang E.J."/>
            <person name="Li L.F."/>
            <person name="Wei W."/>
            <person name="Gao Y.C."/>
            <person name="Liu J.Z."/>
            <person name="Shao H.Z."/>
            <person name="Wang X."/>
            <person name="Wang C.C."/>
            <person name="Yang T.C."/>
            <person name="Huo Q.B."/>
            <person name="Li W."/>
            <person name="Chen H.Y."/>
            <person name="Chen S.E."/>
            <person name="Zhou L.G."/>
            <person name="Ni X.B."/>
            <person name="Tian J.H."/>
            <person name="Sheng Y."/>
            <person name="Liu T."/>
            <person name="Pan Y.S."/>
            <person name="Xia L.Y."/>
            <person name="Li J."/>
            <person name="Zhao F."/>
            <person name="Cao W.C."/>
        </authorList>
    </citation>
    <scope>NUCLEOTIDE SEQUENCE [LARGE SCALE GENOMIC DNA]</scope>
    <source>
        <strain evidence="8">HaeL-2018</strain>
    </source>
</reference>
<evidence type="ECO:0000256" key="4">
    <source>
        <dbReference type="ARBA" id="ARBA00023136"/>
    </source>
</evidence>
<evidence type="ECO:0000313" key="8">
    <source>
        <dbReference type="EMBL" id="KAH9374289.1"/>
    </source>
</evidence>
<feature type="compositionally biased region" description="Low complexity" evidence="5">
    <location>
        <begin position="894"/>
        <end position="905"/>
    </location>
</feature>
<evidence type="ECO:0000256" key="3">
    <source>
        <dbReference type="ARBA" id="ARBA00022989"/>
    </source>
</evidence>
<sequence>MSFFPDAKNDSEPVHRIPRPSPYSSATTAFSEGARSFNIGSPGMKPTGPSKQPIAQGGKKPAPPVRGSPNPRASDLSSKQEAAASHDPNRPPSPRLRTGEYRTPVTAGGGLGSQLRRETPQDVRPKAPPKTSDLEASSSGAHDAFQVLEEEAILSESAGCPKELGKELDALGGRAINVDIDSGERAPVPDHEPVPRTQSDLRVSFGAVTFPAQDKQSPGALERLSSLASRMGLRSSPKPSGSAVVAGSTDTPELKSALKQPPRERAQAMYDEFDTSVSEEADVPHGAGAQGAAAASDGLTHRSPEADLSHSSDEIDFPEMAVRGTTSASSPTKAKKGSGATVSPVHAKGGDARYKRSVPSRDAGKLDAQRPTTTTESVTTGGAKSTAATCAPREPSLRDKGEGRDKAKAGSTEAMMPWPERPSQQKGASLGRSYSPPSGVMTSIGSEEPGKESLSSRFSPSTLTNTLREIAVFATSRRFFMLSIYCFMSLINGFQWIQYAIIANVVKDYYGVKDIGVAWTSLVFHIGCVALALPSSWLLDNKGLRITVLVAALGTFIGACVKVFSVQPDRFVLVLLGQAFPACSLAFIVGVPSRLASAWFKYEEVSTACSAGVLGNQIGIALGFIIPPYVVDSHNVQSTLSNLCIGVAIASFASFFIILVAFEDKPAQPPSFSEMLIQCAEDKPTFTEALGKLMGDRDFLLLLISYGLNTGAFYAISTMLNPVIVRYFPGEESFAGLLGLTLVFSGLLGSWIAGWLLDKTGKYKEVSVVTYALAAAGMFAYTFLLSLRSHALTFAVCFFLGFALAGYIPIGLQLGAEITYPLAEGTSSSVLNMAAESCGFMLILCSSSAQLEFGDQVSNFVLSCLLLAGCVCIWMIKATLKRQMATERERQKRSVSSSSVAPSEGSRTRRQSSRRERRNH</sequence>
<feature type="domain" description="Major facilitator superfamily (MFS) profile" evidence="7">
    <location>
        <begin position="481"/>
        <end position="881"/>
    </location>
</feature>
<proteinExistence type="predicted"/>
<feature type="transmembrane region" description="Helical" evidence="6">
    <location>
        <begin position="605"/>
        <end position="627"/>
    </location>
</feature>
<feature type="transmembrane region" description="Helical" evidence="6">
    <location>
        <begin position="791"/>
        <end position="810"/>
    </location>
</feature>
<feature type="region of interest" description="Disordered" evidence="5">
    <location>
        <begin position="1"/>
        <end position="141"/>
    </location>
</feature>
<feature type="transmembrane region" description="Helical" evidence="6">
    <location>
        <begin position="857"/>
        <end position="876"/>
    </location>
</feature>
<protein>
    <recommendedName>
        <fullName evidence="7">Major facilitator superfamily (MFS) profile domain-containing protein</fullName>
    </recommendedName>
</protein>
<dbReference type="GO" id="GO:0097037">
    <property type="term" value="P:heme export"/>
    <property type="evidence" value="ECO:0007669"/>
    <property type="project" value="TreeGrafter"/>
</dbReference>
<keyword evidence="3 6" id="KW-1133">Transmembrane helix</keyword>
<feature type="compositionally biased region" description="Acidic residues" evidence="5">
    <location>
        <begin position="271"/>
        <end position="281"/>
    </location>
</feature>
<evidence type="ECO:0000256" key="6">
    <source>
        <dbReference type="SAM" id="Phobius"/>
    </source>
</evidence>
<evidence type="ECO:0000313" key="9">
    <source>
        <dbReference type="Proteomes" id="UP000821853"/>
    </source>
</evidence>
<feature type="transmembrane region" description="Helical" evidence="6">
    <location>
        <begin position="517"/>
        <end position="539"/>
    </location>
</feature>
<dbReference type="Pfam" id="PF07690">
    <property type="entry name" value="MFS_1"/>
    <property type="match status" value="1"/>
</dbReference>
<feature type="transmembrane region" description="Helical" evidence="6">
    <location>
        <begin position="737"/>
        <end position="756"/>
    </location>
</feature>
<keyword evidence="4 6" id="KW-0472">Membrane</keyword>
<feature type="compositionally biased region" description="Basic and acidic residues" evidence="5">
    <location>
        <begin position="299"/>
        <end position="313"/>
    </location>
</feature>
<dbReference type="Gene3D" id="1.20.1250.20">
    <property type="entry name" value="MFS general substrate transporter like domains"/>
    <property type="match status" value="2"/>
</dbReference>
<dbReference type="InterPro" id="IPR036259">
    <property type="entry name" value="MFS_trans_sf"/>
</dbReference>
<evidence type="ECO:0000256" key="1">
    <source>
        <dbReference type="ARBA" id="ARBA00004141"/>
    </source>
</evidence>
<dbReference type="InterPro" id="IPR011701">
    <property type="entry name" value="MFS"/>
</dbReference>
<keyword evidence="9" id="KW-1185">Reference proteome</keyword>
<evidence type="ECO:0000256" key="5">
    <source>
        <dbReference type="SAM" id="MobiDB-lite"/>
    </source>
</evidence>
<gene>
    <name evidence="8" type="ORF">HPB48_005609</name>
</gene>
<dbReference type="PROSITE" id="PS50850">
    <property type="entry name" value="MFS"/>
    <property type="match status" value="1"/>
</dbReference>
<dbReference type="SUPFAM" id="SSF103473">
    <property type="entry name" value="MFS general substrate transporter"/>
    <property type="match status" value="1"/>
</dbReference>